<organism evidence="3 4">
    <name type="scientific">Helicobacter canis</name>
    <dbReference type="NCBI Taxonomy" id="29419"/>
    <lineage>
        <taxon>Bacteria</taxon>
        <taxon>Pseudomonadati</taxon>
        <taxon>Campylobacterota</taxon>
        <taxon>Epsilonproteobacteria</taxon>
        <taxon>Campylobacterales</taxon>
        <taxon>Helicobacteraceae</taxon>
        <taxon>Helicobacter</taxon>
    </lineage>
</organism>
<dbReference type="Gene3D" id="2.40.128.270">
    <property type="match status" value="1"/>
</dbReference>
<feature type="signal peptide" evidence="1">
    <location>
        <begin position="1"/>
        <end position="22"/>
    </location>
</feature>
<dbReference type="InterPro" id="IPR038670">
    <property type="entry name" value="HslJ-like_sf"/>
</dbReference>
<dbReference type="OrthoDB" id="5348860at2"/>
<dbReference type="AlphaFoldDB" id="A0A377J4C6"/>
<accession>A0A377J4C6</accession>
<keyword evidence="1" id="KW-0732">Signal</keyword>
<sequence>MKKALGMCILAMAFIGCGNESAKLYNTWNIVALSDGGNPIDVGHSERKISITIDKDKFNGYSGCNSFFGSYKINGDQFQSANSGMTRMLCEPKSMEIEESLIKLFSDNSVRFTLQEGKLIFEKTGENGGVQAIFEAQSK</sequence>
<dbReference type="Proteomes" id="UP000254841">
    <property type="component" value="Unassembled WGS sequence"/>
</dbReference>
<feature type="chain" id="PRO_5016936660" evidence="1">
    <location>
        <begin position="23"/>
        <end position="139"/>
    </location>
</feature>
<evidence type="ECO:0000313" key="4">
    <source>
        <dbReference type="Proteomes" id="UP000254841"/>
    </source>
</evidence>
<dbReference type="PANTHER" id="PTHR35535:SF1">
    <property type="entry name" value="HEAT SHOCK PROTEIN HSLJ"/>
    <property type="match status" value="1"/>
</dbReference>
<dbReference type="PROSITE" id="PS51257">
    <property type="entry name" value="PROKAR_LIPOPROTEIN"/>
    <property type="match status" value="1"/>
</dbReference>
<evidence type="ECO:0000256" key="1">
    <source>
        <dbReference type="SAM" id="SignalP"/>
    </source>
</evidence>
<gene>
    <name evidence="3" type="ORF">NCTC12410_01115</name>
</gene>
<protein>
    <submittedName>
        <fullName evidence="3">META domain</fullName>
    </submittedName>
</protein>
<evidence type="ECO:0000259" key="2">
    <source>
        <dbReference type="Pfam" id="PF03724"/>
    </source>
</evidence>
<dbReference type="InterPro" id="IPR053147">
    <property type="entry name" value="Hsp_HslJ-like"/>
</dbReference>
<dbReference type="Pfam" id="PF03724">
    <property type="entry name" value="META"/>
    <property type="match status" value="1"/>
</dbReference>
<dbReference type="RefSeq" id="WP_115011536.1">
    <property type="nucleotide sequence ID" value="NZ_UGHV01000001.1"/>
</dbReference>
<proteinExistence type="predicted"/>
<dbReference type="InterPro" id="IPR005184">
    <property type="entry name" value="DUF306_Meta_HslJ"/>
</dbReference>
<dbReference type="EMBL" id="UGHV01000001">
    <property type="protein sequence ID" value="STO97290.1"/>
    <property type="molecule type" value="Genomic_DNA"/>
</dbReference>
<feature type="domain" description="DUF306" evidence="2">
    <location>
        <begin position="26"/>
        <end position="125"/>
    </location>
</feature>
<reference evidence="3 4" key="1">
    <citation type="submission" date="2018-06" db="EMBL/GenBank/DDBJ databases">
        <authorList>
            <consortium name="Pathogen Informatics"/>
            <person name="Doyle S."/>
        </authorList>
    </citation>
    <scope>NUCLEOTIDE SEQUENCE [LARGE SCALE GENOMIC DNA]</scope>
    <source>
        <strain evidence="3 4">NCTC12410</strain>
    </source>
</reference>
<dbReference type="PANTHER" id="PTHR35535">
    <property type="entry name" value="HEAT SHOCK PROTEIN HSLJ"/>
    <property type="match status" value="1"/>
</dbReference>
<evidence type="ECO:0000313" key="3">
    <source>
        <dbReference type="EMBL" id="STO97290.1"/>
    </source>
</evidence>
<name>A0A377J4C6_9HELI</name>